<dbReference type="CDD" id="cd02983">
    <property type="entry name" value="P5_C"/>
    <property type="match status" value="1"/>
</dbReference>
<dbReference type="GO" id="GO:0005788">
    <property type="term" value="C:endoplasmic reticulum lumen"/>
    <property type="evidence" value="ECO:0007669"/>
    <property type="project" value="UniProtKB-SubCell"/>
</dbReference>
<dbReference type="EC" id="5.3.4.1" evidence="4"/>
<dbReference type="Proteomes" id="UP000663864">
    <property type="component" value="Unassembled WGS sequence"/>
</dbReference>
<sequence length="809" mass="88432">MFFSIVLFAFGIIASVNGFYSSSDDVIQLDPTNFDRLVLQSSDVWFVEFYASWCGHCQQLTPEWKRAATALKGIVKIGAVDADTHKSLGQQYGVSGFPTIKIFGTNKRSPTDYQGGRTADAIVEQALNQLRTVVNERLGKRGGGGGSSGGSGGSGGKDTIELTDSNFQSTVLDSEDAWLVEFMAPWCGHCKNLVPEWARAATELKGKVKLGVVDATVHTQLAQRYGIQGFPTIKFFPAGRKYGQPEDYNGGRSSSDIVAWALDKHQANIPPPDVFEITNQAVLDSNCAEKQLCIISFLPNILDCQSACRNEHIRMLKKFGETYTRNGWGWLWVEAFRQPKLEESVGIGGFGYPAQVAVNARKGKYVVLKGAFSETGISAFLKELSTGRLTSPLVPLSGVADGKLPTILDSEPWDGKDGKLDEIEDIDLSDVNLDDDDDVDMKKKKLTVDVQSSFKINKILIMQSLTIYARLVARAVSGTEAENFLYNSLLRVSTSSSIHHSQSSNRSAISSSPAITRAVHLVTATSGYSGHDDDDEDEKGHVGKKKKNSSKIQRTNRSNVYGDDAFFIAKSRIGDFLGVADGVGGWREYGIDPSLFSSSLMEACKCLIDNKLLDLNPLTLKELLSKGYKQLLEDKQCIIGSSTACIVALHKEKSILHTANLGDSGFVVIRKNTIVHRSQEQQHYFNSPFQLAIHPTIKDPNLISDSPDVASVTSFNVEENDFIVIATDGLWDNLPDSTVLEEIKKIIEPTLDNLQQTAHALAKRALENGHDPNFYSPFAKNARRSLGINICGGKPDDITVLLAVVTPTG</sequence>
<organism evidence="16 17">
    <name type="scientific">Rotaria sordida</name>
    <dbReference type="NCBI Taxonomy" id="392033"/>
    <lineage>
        <taxon>Eukaryota</taxon>
        <taxon>Metazoa</taxon>
        <taxon>Spiralia</taxon>
        <taxon>Gnathifera</taxon>
        <taxon>Rotifera</taxon>
        <taxon>Eurotatoria</taxon>
        <taxon>Bdelloidea</taxon>
        <taxon>Philodinida</taxon>
        <taxon>Philodinidae</taxon>
        <taxon>Rotaria</taxon>
    </lineage>
</organism>
<dbReference type="Pfam" id="PF00481">
    <property type="entry name" value="PP2C"/>
    <property type="match status" value="2"/>
</dbReference>
<dbReference type="GO" id="GO:0003756">
    <property type="term" value="F:protein disulfide isomerase activity"/>
    <property type="evidence" value="ECO:0007669"/>
    <property type="project" value="UniProtKB-EC"/>
</dbReference>
<dbReference type="InterPro" id="IPR057305">
    <property type="entry name" value="Thioredox_PDIA6_C"/>
</dbReference>
<feature type="domain" description="PPM-type phosphatase" evidence="15">
    <location>
        <begin position="546"/>
        <end position="805"/>
    </location>
</feature>
<reference evidence="16" key="1">
    <citation type="submission" date="2021-02" db="EMBL/GenBank/DDBJ databases">
        <authorList>
            <person name="Nowell W R."/>
        </authorList>
    </citation>
    <scope>NUCLEOTIDE SEQUENCE</scope>
</reference>
<evidence type="ECO:0000256" key="6">
    <source>
        <dbReference type="ARBA" id="ARBA00022737"/>
    </source>
</evidence>
<dbReference type="Pfam" id="PF00085">
    <property type="entry name" value="Thioredoxin"/>
    <property type="match status" value="2"/>
</dbReference>
<keyword evidence="9" id="KW-0413">Isomerase</keyword>
<evidence type="ECO:0000256" key="2">
    <source>
        <dbReference type="ARBA" id="ARBA00004319"/>
    </source>
</evidence>
<protein>
    <recommendedName>
        <fullName evidence="4">protein disulfide-isomerase</fullName>
        <ecNumber evidence="4">5.3.4.1</ecNumber>
    </recommendedName>
</protein>
<evidence type="ECO:0000259" key="14">
    <source>
        <dbReference type="PROSITE" id="PS51352"/>
    </source>
</evidence>
<keyword evidence="5 13" id="KW-0732">Signal</keyword>
<dbReference type="InterPro" id="IPR013766">
    <property type="entry name" value="Thioredoxin_domain"/>
</dbReference>
<evidence type="ECO:0000256" key="9">
    <source>
        <dbReference type="ARBA" id="ARBA00023235"/>
    </source>
</evidence>
<name>A0A814FLZ9_9BILA</name>
<proteinExistence type="inferred from homology"/>
<feature type="signal peptide" evidence="13">
    <location>
        <begin position="1"/>
        <end position="18"/>
    </location>
</feature>
<dbReference type="SUPFAM" id="SSF81606">
    <property type="entry name" value="PP2C-like"/>
    <property type="match status" value="1"/>
</dbReference>
<comment type="similarity">
    <text evidence="3 11">Belongs to the protein disulfide isomerase family.</text>
</comment>
<keyword evidence="6" id="KW-0677">Repeat</keyword>
<dbReference type="Gene3D" id="3.60.40.10">
    <property type="entry name" value="PPM-type phosphatase domain"/>
    <property type="match status" value="1"/>
</dbReference>
<comment type="catalytic activity">
    <reaction evidence="1">
        <text>Catalyzes the rearrangement of -S-S- bonds in proteins.</text>
        <dbReference type="EC" id="5.3.4.1"/>
    </reaction>
</comment>
<dbReference type="PRINTS" id="PR00421">
    <property type="entry name" value="THIOREDOXIN"/>
</dbReference>
<evidence type="ECO:0000256" key="4">
    <source>
        <dbReference type="ARBA" id="ARBA00012723"/>
    </source>
</evidence>
<keyword evidence="10" id="KW-0676">Redox-active center</keyword>
<dbReference type="InterPro" id="IPR036249">
    <property type="entry name" value="Thioredoxin-like_sf"/>
</dbReference>
<keyword evidence="8" id="KW-1015">Disulfide bond</keyword>
<evidence type="ECO:0000256" key="13">
    <source>
        <dbReference type="SAM" id="SignalP"/>
    </source>
</evidence>
<dbReference type="AlphaFoldDB" id="A0A814FLZ9"/>
<dbReference type="PANTHER" id="PTHR45815">
    <property type="entry name" value="PROTEIN DISULFIDE-ISOMERASE A6"/>
    <property type="match status" value="1"/>
</dbReference>
<dbReference type="InterPro" id="IPR001932">
    <property type="entry name" value="PPM-type_phosphatase-like_dom"/>
</dbReference>
<accession>A0A814FLZ9</accession>
<evidence type="ECO:0000256" key="7">
    <source>
        <dbReference type="ARBA" id="ARBA00022824"/>
    </source>
</evidence>
<dbReference type="PROSITE" id="PS00194">
    <property type="entry name" value="THIOREDOXIN_1"/>
    <property type="match status" value="1"/>
</dbReference>
<evidence type="ECO:0000256" key="3">
    <source>
        <dbReference type="ARBA" id="ARBA00006347"/>
    </source>
</evidence>
<evidence type="ECO:0000313" key="16">
    <source>
        <dbReference type="EMBL" id="CAF0986796.1"/>
    </source>
</evidence>
<dbReference type="InterPro" id="IPR036457">
    <property type="entry name" value="PPM-type-like_dom_sf"/>
</dbReference>
<dbReference type="CDD" id="cd00143">
    <property type="entry name" value="PP2Cc"/>
    <property type="match status" value="1"/>
</dbReference>
<dbReference type="CDD" id="cd03001">
    <property type="entry name" value="PDI_a_P5"/>
    <property type="match status" value="2"/>
</dbReference>
<dbReference type="EMBL" id="CAJNOT010000452">
    <property type="protein sequence ID" value="CAF0986796.1"/>
    <property type="molecule type" value="Genomic_DNA"/>
</dbReference>
<comment type="caution">
    <text evidence="16">The sequence shown here is derived from an EMBL/GenBank/DDBJ whole genome shotgun (WGS) entry which is preliminary data.</text>
</comment>
<evidence type="ECO:0000256" key="1">
    <source>
        <dbReference type="ARBA" id="ARBA00001182"/>
    </source>
</evidence>
<evidence type="ECO:0000256" key="11">
    <source>
        <dbReference type="RuleBase" id="RU004208"/>
    </source>
</evidence>
<dbReference type="PROSITE" id="PS51746">
    <property type="entry name" value="PPM_2"/>
    <property type="match status" value="1"/>
</dbReference>
<feature type="chain" id="PRO_5032827333" description="protein disulfide-isomerase" evidence="13">
    <location>
        <begin position="19"/>
        <end position="809"/>
    </location>
</feature>
<dbReference type="NCBIfam" id="TIGR01126">
    <property type="entry name" value="pdi_dom"/>
    <property type="match status" value="1"/>
</dbReference>
<dbReference type="InterPro" id="IPR005788">
    <property type="entry name" value="PDI_thioredoxin-like_dom"/>
</dbReference>
<feature type="region of interest" description="Disordered" evidence="12">
    <location>
        <begin position="526"/>
        <end position="554"/>
    </location>
</feature>
<dbReference type="SUPFAM" id="SSF52833">
    <property type="entry name" value="Thioredoxin-like"/>
    <property type="match status" value="3"/>
</dbReference>
<evidence type="ECO:0000259" key="15">
    <source>
        <dbReference type="PROSITE" id="PS51746"/>
    </source>
</evidence>
<evidence type="ECO:0000256" key="12">
    <source>
        <dbReference type="SAM" id="MobiDB-lite"/>
    </source>
</evidence>
<evidence type="ECO:0000256" key="10">
    <source>
        <dbReference type="ARBA" id="ARBA00023284"/>
    </source>
</evidence>
<dbReference type="SMART" id="SM00332">
    <property type="entry name" value="PP2Cc"/>
    <property type="match status" value="1"/>
</dbReference>
<dbReference type="FunFam" id="3.40.30.10:FF:000032">
    <property type="entry name" value="Protein disulfide-isomerase A6 homolog"/>
    <property type="match status" value="1"/>
</dbReference>
<dbReference type="GO" id="GO:0015035">
    <property type="term" value="F:protein-disulfide reductase activity"/>
    <property type="evidence" value="ECO:0007669"/>
    <property type="project" value="TreeGrafter"/>
</dbReference>
<evidence type="ECO:0000256" key="8">
    <source>
        <dbReference type="ARBA" id="ARBA00023157"/>
    </source>
</evidence>
<feature type="domain" description="Thioredoxin" evidence="14">
    <location>
        <begin position="151"/>
        <end position="267"/>
    </location>
</feature>
<feature type="region of interest" description="Disordered" evidence="12">
    <location>
        <begin position="137"/>
        <end position="160"/>
    </location>
</feature>
<feature type="domain" description="Thioredoxin" evidence="14">
    <location>
        <begin position="8"/>
        <end position="132"/>
    </location>
</feature>
<dbReference type="Gene3D" id="3.40.30.10">
    <property type="entry name" value="Glutaredoxin"/>
    <property type="match status" value="2"/>
</dbReference>
<dbReference type="Pfam" id="PF24541">
    <property type="entry name" value="Thioredox_PDIA6_C"/>
    <property type="match status" value="1"/>
</dbReference>
<gene>
    <name evidence="16" type="ORF">ZHD862_LOCUS11804</name>
</gene>
<dbReference type="GO" id="GO:0034976">
    <property type="term" value="P:response to endoplasmic reticulum stress"/>
    <property type="evidence" value="ECO:0007669"/>
    <property type="project" value="TreeGrafter"/>
</dbReference>
<dbReference type="FunFam" id="3.40.30.10:FF:000050">
    <property type="entry name" value="protein disulfide-isomerase A6 isoform X1"/>
    <property type="match status" value="1"/>
</dbReference>
<evidence type="ECO:0000256" key="5">
    <source>
        <dbReference type="ARBA" id="ARBA00022729"/>
    </source>
</evidence>
<dbReference type="SMART" id="SM00331">
    <property type="entry name" value="PP2C_SIG"/>
    <property type="match status" value="1"/>
</dbReference>
<dbReference type="PROSITE" id="PS51352">
    <property type="entry name" value="THIOREDOXIN_2"/>
    <property type="match status" value="2"/>
</dbReference>
<comment type="subcellular location">
    <subcellularLocation>
        <location evidence="2">Endoplasmic reticulum lumen</location>
    </subcellularLocation>
</comment>
<feature type="compositionally biased region" description="Gly residues" evidence="12">
    <location>
        <begin position="141"/>
        <end position="156"/>
    </location>
</feature>
<dbReference type="InterPro" id="IPR017937">
    <property type="entry name" value="Thioredoxin_CS"/>
</dbReference>
<evidence type="ECO:0000313" key="17">
    <source>
        <dbReference type="Proteomes" id="UP000663864"/>
    </source>
</evidence>
<keyword evidence="7" id="KW-0256">Endoplasmic reticulum</keyword>
<dbReference type="PANTHER" id="PTHR45815:SF3">
    <property type="entry name" value="PROTEIN DISULFIDE-ISOMERASE A6"/>
    <property type="match status" value="1"/>
</dbReference>